<organism evidence="2 5">
    <name type="scientific">Gilliamella apicola</name>
    <dbReference type="NCBI Taxonomy" id="1196095"/>
    <lineage>
        <taxon>Bacteria</taxon>
        <taxon>Pseudomonadati</taxon>
        <taxon>Pseudomonadota</taxon>
        <taxon>Gammaproteobacteria</taxon>
        <taxon>Orbales</taxon>
        <taxon>Orbaceae</taxon>
        <taxon>Gilliamella</taxon>
    </lineage>
</organism>
<evidence type="ECO:0000313" key="4">
    <source>
        <dbReference type="Proteomes" id="UP000194800"/>
    </source>
</evidence>
<gene>
    <name evidence="3" type="ORF">B6C91_02845</name>
    <name evidence="2" type="ORF">B6D08_00090</name>
</gene>
<comment type="caution">
    <text evidence="2">The sequence shown here is derived from an EMBL/GenBank/DDBJ whole genome shotgun (WGS) entry which is preliminary data.</text>
</comment>
<dbReference type="Proteomes" id="UP000194800">
    <property type="component" value="Unassembled WGS sequence"/>
</dbReference>
<dbReference type="Pfam" id="PF21821">
    <property type="entry name" value="Dit_like"/>
    <property type="match status" value="1"/>
</dbReference>
<dbReference type="EMBL" id="NARP01000001">
    <property type="protein sequence ID" value="OTQ01636.1"/>
    <property type="molecule type" value="Genomic_DNA"/>
</dbReference>
<dbReference type="RefSeq" id="WP_086300416.1">
    <property type="nucleotide sequence ID" value="NZ_MZNE01000041.1"/>
</dbReference>
<feature type="domain" description="Dit-like phage tail protein N-terminal" evidence="1">
    <location>
        <begin position="26"/>
        <end position="205"/>
    </location>
</feature>
<proteinExistence type="predicted"/>
<evidence type="ECO:0000313" key="3">
    <source>
        <dbReference type="EMBL" id="OTQ11288.1"/>
    </source>
</evidence>
<dbReference type="AlphaFoldDB" id="A0A242NLJ5"/>
<dbReference type="OrthoDB" id="7058423at2"/>
<dbReference type="InterPro" id="IPR048494">
    <property type="entry name" value="Dit-like_N"/>
</dbReference>
<evidence type="ECO:0000259" key="1">
    <source>
        <dbReference type="Pfam" id="PF21821"/>
    </source>
</evidence>
<dbReference type="Proteomes" id="UP000194977">
    <property type="component" value="Unassembled WGS sequence"/>
</dbReference>
<dbReference type="EMBL" id="NART01000007">
    <property type="protein sequence ID" value="OTQ11288.1"/>
    <property type="molecule type" value="Genomic_DNA"/>
</dbReference>
<evidence type="ECO:0000313" key="5">
    <source>
        <dbReference type="Proteomes" id="UP000194977"/>
    </source>
</evidence>
<reference evidence="4 5" key="1">
    <citation type="submission" date="2017-03" db="EMBL/GenBank/DDBJ databases">
        <title>Comparative genomics of honeybee gut symbionts reveal geographically distinct and subgroup specific antibiotic resistance.</title>
        <authorList>
            <person name="Ludvigsen J."/>
            <person name="Porcellato D."/>
            <person name="Labee-Lund T.M."/>
            <person name="Amdam G.V."/>
            <person name="Rudi K."/>
        </authorList>
    </citation>
    <scope>NUCLEOTIDE SEQUENCE [LARGE SCALE GENOMIC DNA]</scope>
    <source>
        <strain evidence="2 5">A-7-12</strain>
        <strain evidence="3 4">A-9-12</strain>
    </source>
</reference>
<evidence type="ECO:0000313" key="2">
    <source>
        <dbReference type="EMBL" id="OTQ01636.1"/>
    </source>
</evidence>
<keyword evidence="4" id="KW-1185">Reference proteome</keyword>
<name>A0A242NLJ5_9GAMM</name>
<accession>A0A242NLJ5</accession>
<sequence>MFQSILNKSASNTGLIITEAGTFSLDINTVEQHTSKLRVTENPIENGANIADHAVLDPKEVTVNGLVVSYEVNTPSIDSILGYDFPEYPLPMDIRPITEQAEKQLRRYYESRNQTIEKTVNNVVADFLPDYQTPNLNNSSSDRISDAHEKLLAIQRSGEPVTLQTNSRQYKNMVITSVGLTQKQNTSGEFTITFREIFIVETQTANGFKIHKPKVRNLGKVQLQEVKQESMAQATYDLMKGKKL</sequence>
<protein>
    <recommendedName>
        <fullName evidence="1">Dit-like phage tail protein N-terminal domain-containing protein</fullName>
    </recommendedName>
</protein>